<dbReference type="Proteomes" id="UP000708208">
    <property type="component" value="Unassembled WGS sequence"/>
</dbReference>
<sequence length="206" mass="24156">MKKPSILFWAVYILPAFIFGNENQKLSELPNHHTILRISPAWLSDLEESYKILNSTIHEMLDNPRARLFNEENHWGEIEDYYFLRNEKNGISNIQYGRIINGHPTKLRHHRPFLQLIPKYEFLGNTTINLTQTLMQEHKIFKSKFISSSVNNFSNDFNKKSKIFSCKIRKYLNTTEESKKNNTDSSNSISMTDLIRGALVFQISLD</sequence>
<dbReference type="EMBL" id="CAJVCH010533538">
    <property type="protein sequence ID" value="CAG7824651.1"/>
    <property type="molecule type" value="Genomic_DNA"/>
</dbReference>
<reference evidence="2" key="1">
    <citation type="submission" date="2021-06" db="EMBL/GenBank/DDBJ databases">
        <authorList>
            <person name="Hodson N. C."/>
            <person name="Mongue J. A."/>
            <person name="Jaron S. K."/>
        </authorList>
    </citation>
    <scope>NUCLEOTIDE SEQUENCE</scope>
</reference>
<comment type="caution">
    <text evidence="2">The sequence shown here is derived from an EMBL/GenBank/DDBJ whole genome shotgun (WGS) entry which is preliminary data.</text>
</comment>
<feature type="signal peptide" evidence="1">
    <location>
        <begin position="1"/>
        <end position="20"/>
    </location>
</feature>
<keyword evidence="3" id="KW-1185">Reference proteome</keyword>
<proteinExistence type="predicted"/>
<feature type="chain" id="PRO_5035317547" evidence="1">
    <location>
        <begin position="21"/>
        <end position="206"/>
    </location>
</feature>
<dbReference type="AlphaFoldDB" id="A0A8J2PRF0"/>
<evidence type="ECO:0000313" key="3">
    <source>
        <dbReference type="Proteomes" id="UP000708208"/>
    </source>
</evidence>
<accession>A0A8J2PRF0</accession>
<name>A0A8J2PRF0_9HEXA</name>
<protein>
    <submittedName>
        <fullName evidence="2">Uncharacterized protein</fullName>
    </submittedName>
</protein>
<keyword evidence="1" id="KW-0732">Signal</keyword>
<evidence type="ECO:0000313" key="2">
    <source>
        <dbReference type="EMBL" id="CAG7824651.1"/>
    </source>
</evidence>
<evidence type="ECO:0000256" key="1">
    <source>
        <dbReference type="SAM" id="SignalP"/>
    </source>
</evidence>
<gene>
    <name evidence="2" type="ORF">AFUS01_LOCUS34799</name>
</gene>
<organism evidence="2 3">
    <name type="scientific">Allacma fusca</name>
    <dbReference type="NCBI Taxonomy" id="39272"/>
    <lineage>
        <taxon>Eukaryota</taxon>
        <taxon>Metazoa</taxon>
        <taxon>Ecdysozoa</taxon>
        <taxon>Arthropoda</taxon>
        <taxon>Hexapoda</taxon>
        <taxon>Collembola</taxon>
        <taxon>Symphypleona</taxon>
        <taxon>Sminthuridae</taxon>
        <taxon>Allacma</taxon>
    </lineage>
</organism>